<reference evidence="1" key="2">
    <citation type="journal article" date="2015" name="Fish Shellfish Immunol.">
        <title>Early steps in the European eel (Anguilla anguilla)-Vibrio vulnificus interaction in the gills: Role of the RtxA13 toxin.</title>
        <authorList>
            <person name="Callol A."/>
            <person name="Pajuelo D."/>
            <person name="Ebbesson L."/>
            <person name="Teles M."/>
            <person name="MacKenzie S."/>
            <person name="Amaro C."/>
        </authorList>
    </citation>
    <scope>NUCLEOTIDE SEQUENCE</scope>
</reference>
<organism evidence="1">
    <name type="scientific">Anguilla anguilla</name>
    <name type="common">European freshwater eel</name>
    <name type="synonym">Muraena anguilla</name>
    <dbReference type="NCBI Taxonomy" id="7936"/>
    <lineage>
        <taxon>Eukaryota</taxon>
        <taxon>Metazoa</taxon>
        <taxon>Chordata</taxon>
        <taxon>Craniata</taxon>
        <taxon>Vertebrata</taxon>
        <taxon>Euteleostomi</taxon>
        <taxon>Actinopterygii</taxon>
        <taxon>Neopterygii</taxon>
        <taxon>Teleostei</taxon>
        <taxon>Anguilliformes</taxon>
        <taxon>Anguillidae</taxon>
        <taxon>Anguilla</taxon>
    </lineage>
</organism>
<sequence length="38" mass="4285">MLLMCSVSVISLPQQCGKIVRMFCVIAYDFIYSQGLQV</sequence>
<reference evidence="1" key="1">
    <citation type="submission" date="2014-11" db="EMBL/GenBank/DDBJ databases">
        <authorList>
            <person name="Amaro Gonzalez C."/>
        </authorList>
    </citation>
    <scope>NUCLEOTIDE SEQUENCE</scope>
</reference>
<evidence type="ECO:0000313" key="1">
    <source>
        <dbReference type="EMBL" id="JAH12500.1"/>
    </source>
</evidence>
<dbReference type="AlphaFoldDB" id="A0A0E9Q832"/>
<proteinExistence type="predicted"/>
<name>A0A0E9Q832_ANGAN</name>
<dbReference type="EMBL" id="GBXM01096077">
    <property type="protein sequence ID" value="JAH12500.1"/>
    <property type="molecule type" value="Transcribed_RNA"/>
</dbReference>
<accession>A0A0E9Q832</accession>
<protein>
    <submittedName>
        <fullName evidence="1">Uncharacterized protein</fullName>
    </submittedName>
</protein>